<dbReference type="CDD" id="cd05403">
    <property type="entry name" value="NT_KNTase_like"/>
    <property type="match status" value="1"/>
</dbReference>
<sequence>MERDDGIIQRLSHLAEELASPAVVSVYLFGSVSEKRSHRESDVDVGLLLSWDRCPTGRERFDRRLEWFGADPVLDR</sequence>
<name>A0AAE4Z7T6_9BACT</name>
<dbReference type="AlphaFoldDB" id="A0AAE4Z7T6"/>
<protein>
    <submittedName>
        <fullName evidence="2">Nucleotidyltransferase domain-containing protein</fullName>
    </submittedName>
</protein>
<dbReference type="GO" id="GO:0016779">
    <property type="term" value="F:nucleotidyltransferase activity"/>
    <property type="evidence" value="ECO:0007669"/>
    <property type="project" value="InterPro"/>
</dbReference>
<gene>
    <name evidence="2" type="ORF">GWO12_05635</name>
</gene>
<dbReference type="EMBL" id="JAACAK010000046">
    <property type="protein sequence ID" value="NIR74578.1"/>
    <property type="molecule type" value="Genomic_DNA"/>
</dbReference>
<dbReference type="Proteomes" id="UP000702544">
    <property type="component" value="Unassembled WGS sequence"/>
</dbReference>
<dbReference type="InterPro" id="IPR002934">
    <property type="entry name" value="Polymerase_NTP_transf_dom"/>
</dbReference>
<reference evidence="2 3" key="1">
    <citation type="submission" date="2020-01" db="EMBL/GenBank/DDBJ databases">
        <title>Genomes assembled from Gulf of Kutch pelagic sediment metagenomes.</title>
        <authorList>
            <person name="Chandrashekar M."/>
            <person name="Mahajan M.S."/>
            <person name="Dave K.J."/>
            <person name="Vatsa P."/>
            <person name="Nathani N.M."/>
        </authorList>
    </citation>
    <scope>NUCLEOTIDE SEQUENCE [LARGE SCALE GENOMIC DNA]</scope>
    <source>
        <strain evidence="2">KS3-K002</strain>
    </source>
</reference>
<dbReference type="Pfam" id="PF01909">
    <property type="entry name" value="NTP_transf_2"/>
    <property type="match status" value="1"/>
</dbReference>
<organism evidence="2 3">
    <name type="scientific">Candidatus Kutchimonas denitrificans</name>
    <dbReference type="NCBI Taxonomy" id="3056748"/>
    <lineage>
        <taxon>Bacteria</taxon>
        <taxon>Pseudomonadati</taxon>
        <taxon>Gemmatimonadota</taxon>
        <taxon>Gemmatimonadia</taxon>
        <taxon>Candidatus Palauibacterales</taxon>
        <taxon>Candidatus Palauibacteraceae</taxon>
        <taxon>Candidatus Kutchimonas</taxon>
    </lineage>
</organism>
<accession>A0AAE4Z7T6</accession>
<dbReference type="SUPFAM" id="SSF81301">
    <property type="entry name" value="Nucleotidyltransferase"/>
    <property type="match status" value="1"/>
</dbReference>
<evidence type="ECO:0000313" key="3">
    <source>
        <dbReference type="Proteomes" id="UP000702544"/>
    </source>
</evidence>
<proteinExistence type="predicted"/>
<dbReference type="Gene3D" id="3.30.460.10">
    <property type="entry name" value="Beta Polymerase, domain 2"/>
    <property type="match status" value="1"/>
</dbReference>
<dbReference type="InterPro" id="IPR043519">
    <property type="entry name" value="NT_sf"/>
</dbReference>
<evidence type="ECO:0000313" key="2">
    <source>
        <dbReference type="EMBL" id="NIR74578.1"/>
    </source>
</evidence>
<feature type="domain" description="Polymerase nucleotidyl transferase" evidence="1">
    <location>
        <begin position="14"/>
        <end position="58"/>
    </location>
</feature>
<comment type="caution">
    <text evidence="2">The sequence shown here is derived from an EMBL/GenBank/DDBJ whole genome shotgun (WGS) entry which is preliminary data.</text>
</comment>
<evidence type="ECO:0000259" key="1">
    <source>
        <dbReference type="Pfam" id="PF01909"/>
    </source>
</evidence>